<keyword evidence="3" id="KW-1185">Reference proteome</keyword>
<protein>
    <submittedName>
        <fullName evidence="2">Dynein heavy chain</fullName>
    </submittedName>
</protein>
<organism evidence="2 3">
    <name type="scientific">Dorcoceras hygrometricum</name>
    <dbReference type="NCBI Taxonomy" id="472368"/>
    <lineage>
        <taxon>Eukaryota</taxon>
        <taxon>Viridiplantae</taxon>
        <taxon>Streptophyta</taxon>
        <taxon>Embryophyta</taxon>
        <taxon>Tracheophyta</taxon>
        <taxon>Spermatophyta</taxon>
        <taxon>Magnoliopsida</taxon>
        <taxon>eudicotyledons</taxon>
        <taxon>Gunneridae</taxon>
        <taxon>Pentapetalae</taxon>
        <taxon>asterids</taxon>
        <taxon>lamiids</taxon>
        <taxon>Lamiales</taxon>
        <taxon>Gesneriaceae</taxon>
        <taxon>Didymocarpoideae</taxon>
        <taxon>Trichosporeae</taxon>
        <taxon>Loxocarpinae</taxon>
        <taxon>Dorcoceras</taxon>
    </lineage>
</organism>
<dbReference type="AlphaFoldDB" id="A0A2Z7A2M1"/>
<reference evidence="2 3" key="1">
    <citation type="journal article" date="2015" name="Proc. Natl. Acad. Sci. U.S.A.">
        <title>The resurrection genome of Boea hygrometrica: A blueprint for survival of dehydration.</title>
        <authorList>
            <person name="Xiao L."/>
            <person name="Yang G."/>
            <person name="Zhang L."/>
            <person name="Yang X."/>
            <person name="Zhao S."/>
            <person name="Ji Z."/>
            <person name="Zhou Q."/>
            <person name="Hu M."/>
            <person name="Wang Y."/>
            <person name="Chen M."/>
            <person name="Xu Y."/>
            <person name="Jin H."/>
            <person name="Xiao X."/>
            <person name="Hu G."/>
            <person name="Bao F."/>
            <person name="Hu Y."/>
            <person name="Wan P."/>
            <person name="Li L."/>
            <person name="Deng X."/>
            <person name="Kuang T."/>
            <person name="Xiang C."/>
            <person name="Zhu J.K."/>
            <person name="Oliver M.J."/>
            <person name="He Y."/>
        </authorList>
    </citation>
    <scope>NUCLEOTIDE SEQUENCE [LARGE SCALE GENOMIC DNA]</scope>
    <source>
        <strain evidence="3">cv. XS01</strain>
    </source>
</reference>
<sequence>MAGASSTGPPPGSAGSSRTSHVPCLARICMNELQEHGLTTHAPCGHSPQSWLHQVVEPPSPHIWITNEPPRTEP</sequence>
<name>A0A2Z7A2M1_9LAMI</name>
<evidence type="ECO:0000313" key="2">
    <source>
        <dbReference type="EMBL" id="KZV15659.1"/>
    </source>
</evidence>
<proteinExistence type="predicted"/>
<accession>A0A2Z7A2M1</accession>
<evidence type="ECO:0000313" key="3">
    <source>
        <dbReference type="Proteomes" id="UP000250235"/>
    </source>
</evidence>
<evidence type="ECO:0000256" key="1">
    <source>
        <dbReference type="SAM" id="MobiDB-lite"/>
    </source>
</evidence>
<feature type="region of interest" description="Disordered" evidence="1">
    <location>
        <begin position="1"/>
        <end position="20"/>
    </location>
</feature>
<gene>
    <name evidence="2" type="ORF">F511_24365</name>
</gene>
<dbReference type="Proteomes" id="UP000250235">
    <property type="component" value="Unassembled WGS sequence"/>
</dbReference>
<dbReference type="EMBL" id="KV019662">
    <property type="protein sequence ID" value="KZV15659.1"/>
    <property type="molecule type" value="Genomic_DNA"/>
</dbReference>